<evidence type="ECO:0000313" key="2">
    <source>
        <dbReference type="Proteomes" id="UP000012073"/>
    </source>
</evidence>
<reference evidence="2" key="1">
    <citation type="journal article" date="2013" name="Proc. Natl. Acad. Sci. U.S.A.">
        <title>Genome structure and metabolic features in the red seaweed Chondrus crispus shed light on evolution of the Archaeplastida.</title>
        <authorList>
            <person name="Collen J."/>
            <person name="Porcel B."/>
            <person name="Carre W."/>
            <person name="Ball S.G."/>
            <person name="Chaparro C."/>
            <person name="Tonon T."/>
            <person name="Barbeyron T."/>
            <person name="Michel G."/>
            <person name="Noel B."/>
            <person name="Valentin K."/>
            <person name="Elias M."/>
            <person name="Artiguenave F."/>
            <person name="Arun A."/>
            <person name="Aury J.M."/>
            <person name="Barbosa-Neto J.F."/>
            <person name="Bothwell J.H."/>
            <person name="Bouget F.Y."/>
            <person name="Brillet L."/>
            <person name="Cabello-Hurtado F."/>
            <person name="Capella-Gutierrez S."/>
            <person name="Charrier B."/>
            <person name="Cladiere L."/>
            <person name="Cock J.M."/>
            <person name="Coelho S.M."/>
            <person name="Colleoni C."/>
            <person name="Czjzek M."/>
            <person name="Da Silva C."/>
            <person name="Delage L."/>
            <person name="Denoeud F."/>
            <person name="Deschamps P."/>
            <person name="Dittami S.M."/>
            <person name="Gabaldon T."/>
            <person name="Gachon C.M."/>
            <person name="Groisillier A."/>
            <person name="Herve C."/>
            <person name="Jabbari K."/>
            <person name="Katinka M."/>
            <person name="Kloareg B."/>
            <person name="Kowalczyk N."/>
            <person name="Labadie K."/>
            <person name="Leblanc C."/>
            <person name="Lopez P.J."/>
            <person name="McLachlan D.H."/>
            <person name="Meslet-Cladiere L."/>
            <person name="Moustafa A."/>
            <person name="Nehr Z."/>
            <person name="Nyvall Collen P."/>
            <person name="Panaud O."/>
            <person name="Partensky F."/>
            <person name="Poulain J."/>
            <person name="Rensing S.A."/>
            <person name="Rousvoal S."/>
            <person name="Samson G."/>
            <person name="Symeonidi A."/>
            <person name="Weissenbach J."/>
            <person name="Zambounis A."/>
            <person name="Wincker P."/>
            <person name="Boyen C."/>
        </authorList>
    </citation>
    <scope>NUCLEOTIDE SEQUENCE [LARGE SCALE GENOMIC DNA]</scope>
    <source>
        <strain evidence="2">cv. Stackhouse</strain>
    </source>
</reference>
<organism evidence="1 2">
    <name type="scientific">Chondrus crispus</name>
    <name type="common">Carrageen Irish moss</name>
    <name type="synonym">Polymorpha crispa</name>
    <dbReference type="NCBI Taxonomy" id="2769"/>
    <lineage>
        <taxon>Eukaryota</taxon>
        <taxon>Rhodophyta</taxon>
        <taxon>Florideophyceae</taxon>
        <taxon>Rhodymeniophycidae</taxon>
        <taxon>Gigartinales</taxon>
        <taxon>Gigartinaceae</taxon>
        <taxon>Chondrus</taxon>
    </lineage>
</organism>
<dbReference type="EMBL" id="HG001973">
    <property type="protein sequence ID" value="CDF38849.1"/>
    <property type="molecule type" value="Genomic_DNA"/>
</dbReference>
<dbReference type="KEGG" id="ccp:CHC_T00001280001"/>
<name>R7QL85_CHOCR</name>
<dbReference type="Proteomes" id="UP000012073">
    <property type="component" value="Unassembled WGS sequence"/>
</dbReference>
<evidence type="ECO:0000313" key="1">
    <source>
        <dbReference type="EMBL" id="CDF38849.1"/>
    </source>
</evidence>
<accession>R7QL85</accession>
<gene>
    <name evidence="1" type="ORF">CHC_T00001280001</name>
</gene>
<dbReference type="AlphaFoldDB" id="R7QL85"/>
<sequence length="196" mass="21341">MLSPIHTWDELGRLHIIFVLDPSLYPGPCIRKLLAAVVTDKFSKPALSALLPKPNQGGLPGLLLKLAYGFLLLVLDTVLPLCLGLGLDGALGAVLHLCGVRGRHEHALRVGRVLSTGKQNHALWGIHRARGGRDHHLWVLTDHEHAVRVLVGVRREEEGLGRVLNGRTCRRACPPSPPSPLTAATPRIRLGQTRAF</sequence>
<protein>
    <submittedName>
        <fullName evidence="1">Uncharacterized protein</fullName>
    </submittedName>
</protein>
<dbReference type="RefSeq" id="XP_005718754.1">
    <property type="nucleotide sequence ID" value="XM_005718697.1"/>
</dbReference>
<proteinExistence type="predicted"/>
<keyword evidence="2" id="KW-1185">Reference proteome</keyword>
<dbReference type="GeneID" id="17326470"/>
<dbReference type="Gramene" id="CDF38849">
    <property type="protein sequence ID" value="CDF38849"/>
    <property type="gene ID" value="CHC_T00001280001"/>
</dbReference>